<dbReference type="InterPro" id="IPR048683">
    <property type="entry name" value="Sf6_terminase"/>
</dbReference>
<dbReference type="Proteomes" id="UP000236075">
    <property type="component" value="Unassembled WGS sequence"/>
</dbReference>
<organism evidence="1 2">
    <name type="scientific">Akkermansia muciniphila</name>
    <dbReference type="NCBI Taxonomy" id="239935"/>
    <lineage>
        <taxon>Bacteria</taxon>
        <taxon>Pseudomonadati</taxon>
        <taxon>Verrucomicrobiota</taxon>
        <taxon>Verrucomicrobiia</taxon>
        <taxon>Verrucomicrobiales</taxon>
        <taxon>Akkermansiaceae</taxon>
        <taxon>Akkermansia</taxon>
    </lineage>
</organism>
<proteinExistence type="predicted"/>
<evidence type="ECO:0000313" key="1">
    <source>
        <dbReference type="EMBL" id="PND05046.1"/>
    </source>
</evidence>
<protein>
    <submittedName>
        <fullName evidence="1">Uncharacterized protein</fullName>
    </submittedName>
</protein>
<sequence>MKSICSDDHMPEVWTVWNWRETKPEFSKLIQRAREAQSEAMLDACQELADEAAKVALDPECGSASVAAKKLAIETRLKVAARFAPEKFGDRVRQDVAGVPGAPLERKITLDPEQLAQLQEDEKTALETIAGKLHP</sequence>
<accession>A0AAX0WRJ7</accession>
<evidence type="ECO:0000313" key="2">
    <source>
        <dbReference type="Proteomes" id="UP000236075"/>
    </source>
</evidence>
<name>A0AAX0WRJ7_9BACT</name>
<dbReference type="AlphaFoldDB" id="A0AAX0WRJ7"/>
<dbReference type="Gene3D" id="1.10.10.60">
    <property type="entry name" value="Homeodomain-like"/>
    <property type="match status" value="1"/>
</dbReference>
<reference evidence="1 2" key="1">
    <citation type="journal article" date="2017" name="BMC Genomics">
        <title>Genome sequencing of 39 Akkermansia muciniphila isolates reveals its population structure, genomic and functional diverisity, and global distribution in mammalian gut microbiotas.</title>
        <authorList>
            <person name="Guo X."/>
            <person name="Li S."/>
            <person name="Zhang J."/>
            <person name="Wu F."/>
            <person name="Li X."/>
            <person name="Wu D."/>
            <person name="Zhang M."/>
            <person name="Ou Z."/>
            <person name="Jie Z."/>
            <person name="Yan Q."/>
            <person name="Li P."/>
            <person name="Yi J."/>
            <person name="Peng Y."/>
        </authorList>
    </citation>
    <scope>NUCLEOTIDE SEQUENCE [LARGE SCALE GENOMIC DNA]</scope>
    <source>
        <strain evidence="1 2">GP28</strain>
    </source>
</reference>
<dbReference type="Pfam" id="PF20901">
    <property type="entry name" value="Sf6_terminase"/>
    <property type="match status" value="1"/>
</dbReference>
<comment type="caution">
    <text evidence="1">The sequence shown here is derived from an EMBL/GenBank/DDBJ whole genome shotgun (WGS) entry which is preliminary data.</text>
</comment>
<dbReference type="EMBL" id="PJLB01000004">
    <property type="protein sequence ID" value="PND05046.1"/>
    <property type="molecule type" value="Genomic_DNA"/>
</dbReference>
<gene>
    <name evidence="1" type="ORF">CXT95_01080</name>
</gene>